<evidence type="ECO:0000313" key="1">
    <source>
        <dbReference type="EMBL" id="POZ49868.1"/>
    </source>
</evidence>
<proteinExistence type="predicted"/>
<dbReference type="AlphaFoldDB" id="A0A2S5CGD3"/>
<name>A0A2S5CGD3_9GAMM</name>
<dbReference type="Proteomes" id="UP000237423">
    <property type="component" value="Unassembled WGS sequence"/>
</dbReference>
<protein>
    <submittedName>
        <fullName evidence="1">Uncharacterized protein</fullName>
    </submittedName>
</protein>
<comment type="caution">
    <text evidence="1">The sequence shown here is derived from an EMBL/GenBank/DDBJ whole genome shotgun (WGS) entry which is preliminary data.</text>
</comment>
<evidence type="ECO:0000313" key="2">
    <source>
        <dbReference type="Proteomes" id="UP000237423"/>
    </source>
</evidence>
<dbReference type="RefSeq" id="WP_103975739.1">
    <property type="nucleotide sequence ID" value="NZ_PGFZ01000020.1"/>
</dbReference>
<organism evidence="1 2">
    <name type="scientific">Methylovulum psychrotolerans</name>
    <dbReference type="NCBI Taxonomy" id="1704499"/>
    <lineage>
        <taxon>Bacteria</taxon>
        <taxon>Pseudomonadati</taxon>
        <taxon>Pseudomonadota</taxon>
        <taxon>Gammaproteobacteria</taxon>
        <taxon>Methylococcales</taxon>
        <taxon>Methylococcaceae</taxon>
        <taxon>Methylovulum</taxon>
    </lineage>
</organism>
<dbReference type="EMBL" id="PGFZ01000020">
    <property type="protein sequence ID" value="POZ49868.1"/>
    <property type="molecule type" value="Genomic_DNA"/>
</dbReference>
<reference evidence="1 2" key="1">
    <citation type="submission" date="2017-11" db="EMBL/GenBank/DDBJ databases">
        <title>Draft Genome Sequence of Methylobacter psychrotolerans Sph1T, an Obligate Methanotroph from Low-Temperature Environments.</title>
        <authorList>
            <person name="Oshkin I.Y."/>
            <person name="Miroshnikov K."/>
            <person name="Belova S.E."/>
            <person name="Korzhenkov A."/>
            <person name="Toshchakov S.V."/>
            <person name="Dedysh S.N."/>
        </authorList>
    </citation>
    <scope>NUCLEOTIDE SEQUENCE [LARGE SCALE GENOMIC DNA]</scope>
    <source>
        <strain evidence="1 2">Sph1</strain>
    </source>
</reference>
<sequence length="88" mass="9669">MAIKNKAKPQNKQAVSQRVLSDLNAVKAGFVNQGTSLNAWCINNDINQGNATRAVLGVWAGKKGKALRRRIIEASKLKKTVKIKQLEK</sequence>
<accession>A0A2S5CGD3</accession>
<gene>
    <name evidence="1" type="ORF">AADEFJLK_04314</name>
</gene>